<reference evidence="1" key="2">
    <citation type="submission" date="2021-01" db="EMBL/GenBank/DDBJ databases">
        <authorList>
            <person name="Schikora-Tamarit M.A."/>
        </authorList>
    </citation>
    <scope>NUCLEOTIDE SEQUENCE</scope>
    <source>
        <strain evidence="1">CBS6075</strain>
    </source>
</reference>
<evidence type="ECO:0000313" key="1">
    <source>
        <dbReference type="EMBL" id="KAH3666377.1"/>
    </source>
</evidence>
<reference evidence="1" key="1">
    <citation type="journal article" date="2021" name="Open Biol.">
        <title>Shared evolutionary footprints suggest mitochondrial oxidative damage underlies multiple complex I losses in fungi.</title>
        <authorList>
            <person name="Schikora-Tamarit M.A."/>
            <person name="Marcet-Houben M."/>
            <person name="Nosek J."/>
            <person name="Gabaldon T."/>
        </authorList>
    </citation>
    <scope>NUCLEOTIDE SEQUENCE</scope>
    <source>
        <strain evidence="1">CBS6075</strain>
    </source>
</reference>
<gene>
    <name evidence="1" type="ORF">OGAPHI_003556</name>
</gene>
<sequence length="555" mass="63371">MSAQEDQHPVCGYRVPKCGPTRVSEQGSSKSVKVTHKAKNRFVIARAIINGILKHNMFSLDLTTISKVASQYFSYLESVEAEFTQGYLNSLASTSFGMKGTNHIITRESLQNSEKVIGLKVRPQCKETINFSTSPYSKLRFRVPKLRSQARATITRSNKVVRQANRNQEKNISQLIRPFTSPFSTALIEDVFVKSGSMSGMTLLRIVPRRGGRLCVFNMFRVSLHTTHKQDNKSSKNNIQYKQKWRRPNGMMNDLMKLLEKPRSNVNLDEQIESRFEALRSVEIMSALHYQGIQEKLNSVLRQRNAGLQADDTGRQSLDLIIRNTQDQSQLLNLARELLPKNEMPISILANIVFKLDQAHLLDLVGVSESEHTFLSADETFLCKAYVLFLYRLDQVGAHVSLRRLLDKCLQTLLIPNIKSRKFNDKKYLRNLMTVLIKLEGRSDLIHIVRETECTALAYTLWETIPSNYEAVKSMLKSFTDSSMEGKNGLTSHQKLVMFLLSDKGAHRDLKFMDKINQLSKLHRLSYGECIQENEFLLSVVEALDSKKILFINES</sequence>
<protein>
    <submittedName>
        <fullName evidence="1">Uncharacterized protein</fullName>
    </submittedName>
</protein>
<dbReference type="Proteomes" id="UP000769157">
    <property type="component" value="Unassembled WGS sequence"/>
</dbReference>
<dbReference type="OrthoDB" id="3989164at2759"/>
<dbReference type="RefSeq" id="XP_046061573.1">
    <property type="nucleotide sequence ID" value="XM_046204542.1"/>
</dbReference>
<comment type="caution">
    <text evidence="1">The sequence shown here is derived from an EMBL/GenBank/DDBJ whole genome shotgun (WGS) entry which is preliminary data.</text>
</comment>
<evidence type="ECO:0000313" key="2">
    <source>
        <dbReference type="Proteomes" id="UP000769157"/>
    </source>
</evidence>
<proteinExistence type="predicted"/>
<keyword evidence="2" id="KW-1185">Reference proteome</keyword>
<dbReference type="GeneID" id="70235521"/>
<name>A0A9P8P6T5_9ASCO</name>
<organism evidence="1 2">
    <name type="scientific">Ogataea philodendri</name>
    <dbReference type="NCBI Taxonomy" id="1378263"/>
    <lineage>
        <taxon>Eukaryota</taxon>
        <taxon>Fungi</taxon>
        <taxon>Dikarya</taxon>
        <taxon>Ascomycota</taxon>
        <taxon>Saccharomycotina</taxon>
        <taxon>Pichiomycetes</taxon>
        <taxon>Pichiales</taxon>
        <taxon>Pichiaceae</taxon>
        <taxon>Ogataea</taxon>
    </lineage>
</organism>
<dbReference type="EMBL" id="JAEUBE010000262">
    <property type="protein sequence ID" value="KAH3666377.1"/>
    <property type="molecule type" value="Genomic_DNA"/>
</dbReference>
<accession>A0A9P8P6T5</accession>
<dbReference type="AlphaFoldDB" id="A0A9P8P6T5"/>